<dbReference type="GO" id="GO:0004674">
    <property type="term" value="F:protein serine/threonine kinase activity"/>
    <property type="evidence" value="ECO:0007669"/>
    <property type="project" value="TreeGrafter"/>
</dbReference>
<evidence type="ECO:0000313" key="9">
    <source>
        <dbReference type="Proteomes" id="UP000321204"/>
    </source>
</evidence>
<feature type="domain" description="Protein kinase" evidence="7">
    <location>
        <begin position="11"/>
        <end position="296"/>
    </location>
</feature>
<dbReference type="Proteomes" id="UP000321204">
    <property type="component" value="Chromosome"/>
</dbReference>
<proteinExistence type="predicted"/>
<evidence type="ECO:0000256" key="4">
    <source>
        <dbReference type="ARBA" id="ARBA00022840"/>
    </source>
</evidence>
<dbReference type="SUPFAM" id="SSF81901">
    <property type="entry name" value="HCP-like"/>
    <property type="match status" value="1"/>
</dbReference>
<feature type="transmembrane region" description="Helical" evidence="6">
    <location>
        <begin position="372"/>
        <end position="392"/>
    </location>
</feature>
<dbReference type="GO" id="GO:0005524">
    <property type="term" value="F:ATP binding"/>
    <property type="evidence" value="ECO:0007669"/>
    <property type="project" value="UniProtKB-KW"/>
</dbReference>
<accession>A0A5B8UQ17</accession>
<name>A0A5B8UQ17_9BACT</name>
<dbReference type="PANTHER" id="PTHR43289:SF6">
    <property type="entry name" value="SERINE_THREONINE-PROTEIN KINASE NEKL-3"/>
    <property type="match status" value="1"/>
</dbReference>
<dbReference type="EMBL" id="CP042433">
    <property type="protein sequence ID" value="QEC58482.1"/>
    <property type="molecule type" value="Genomic_DNA"/>
</dbReference>
<evidence type="ECO:0000259" key="7">
    <source>
        <dbReference type="PROSITE" id="PS50011"/>
    </source>
</evidence>
<dbReference type="InterPro" id="IPR011990">
    <property type="entry name" value="TPR-like_helical_dom_sf"/>
</dbReference>
<dbReference type="PANTHER" id="PTHR43289">
    <property type="entry name" value="MITOGEN-ACTIVATED PROTEIN KINASE KINASE KINASE 20-RELATED"/>
    <property type="match status" value="1"/>
</dbReference>
<dbReference type="SUPFAM" id="SSF56112">
    <property type="entry name" value="Protein kinase-like (PK-like)"/>
    <property type="match status" value="1"/>
</dbReference>
<organism evidence="8 9">
    <name type="scientific">Flavisolibacter ginsenosidimutans</name>
    <dbReference type="NCBI Taxonomy" id="661481"/>
    <lineage>
        <taxon>Bacteria</taxon>
        <taxon>Pseudomonadati</taxon>
        <taxon>Bacteroidota</taxon>
        <taxon>Chitinophagia</taxon>
        <taxon>Chitinophagales</taxon>
        <taxon>Chitinophagaceae</taxon>
        <taxon>Flavisolibacter</taxon>
    </lineage>
</organism>
<dbReference type="OrthoDB" id="9813021at2"/>
<dbReference type="SMART" id="SM00220">
    <property type="entry name" value="S_TKc"/>
    <property type="match status" value="1"/>
</dbReference>
<keyword evidence="6" id="KW-1133">Transmembrane helix</keyword>
<evidence type="ECO:0000256" key="1">
    <source>
        <dbReference type="ARBA" id="ARBA00022679"/>
    </source>
</evidence>
<evidence type="ECO:0000256" key="3">
    <source>
        <dbReference type="ARBA" id="ARBA00022777"/>
    </source>
</evidence>
<keyword evidence="6" id="KW-0812">Transmembrane</keyword>
<keyword evidence="6" id="KW-0472">Membrane</keyword>
<gene>
    <name evidence="8" type="ORF">FSB75_08460</name>
</gene>
<dbReference type="InterPro" id="IPR000719">
    <property type="entry name" value="Prot_kinase_dom"/>
</dbReference>
<evidence type="ECO:0000313" key="8">
    <source>
        <dbReference type="EMBL" id="QEC58482.1"/>
    </source>
</evidence>
<keyword evidence="3 8" id="KW-0418">Kinase</keyword>
<keyword evidence="5" id="KW-0175">Coiled coil</keyword>
<keyword evidence="2" id="KW-0547">Nucleotide-binding</keyword>
<reference evidence="8 9" key="1">
    <citation type="journal article" date="2015" name="Int. J. Syst. Evol. Microbiol.">
        <title>Flavisolibacter ginsenosidimutans sp. nov., with ginsenoside-converting activity isolated from soil used for cultivating ginseng.</title>
        <authorList>
            <person name="Zhao Y."/>
            <person name="Liu Q."/>
            <person name="Kang M.S."/>
            <person name="Jin F."/>
            <person name="Yu H."/>
            <person name="Im W.T."/>
        </authorList>
    </citation>
    <scope>NUCLEOTIDE SEQUENCE [LARGE SCALE GENOMIC DNA]</scope>
    <source>
        <strain evidence="8 9">Gsoil 636</strain>
    </source>
</reference>
<keyword evidence="4" id="KW-0067">ATP-binding</keyword>
<dbReference type="InterPro" id="IPR011009">
    <property type="entry name" value="Kinase-like_dom_sf"/>
</dbReference>
<sequence>MAKVFTITEGLQNMGALKTGGQGSVYKAKRIGEIITAVKLLPTPIHSESEQDKNFIAFQNEVKKLKKVNEEPNPNVVKIFNYGITDSGSFPFIEMEFIEGPDLEELLKPPHDTVFTIKEVVKLAEQLSNALAHCHRLDVKHGDMKSNNVKFNKQTGNYILLDFGLAAMSDEQRRTSLRHAGAIEFMAPEQSAGQLFFQTDVYGFGVILFELLAGRVPFPLADNSETARNMVMVAHMETQPPDLKELRRRNLPDNWDAEKKQKEMQVPEWMLGMIYRCLRKKPEERFANGTELHNFIVANSVANYRSQFDGGESEAWQAQAEKLLKEKQQLQQQLTAKDAELQRLKATPVYAAGAERYPGQDDYKAPKKKSTAWIIAFVLTFLVAGGLAYALFNSASPKETEITKTANDTAQQQQQEKPLVAMGDYVVNVSASYFHNEPDEATQRGAWVQKGDGITAYDDRNGFVYTEFHKNGKTTKGWLKKADLVTAAQWQQQQKDSANTRPSDAQIRTQLSQADQYLSNNQTAEALTIYNFLLPFNVPEAMYGAANLALQGKNPALNCDDAMNLLRKASDAGNLTAKRTLGFLYMFAENQAVLSINGYTTCTFDKNFSKARLFLTQAANGGDTTARKLLNELNINDQTNQPQ</sequence>
<dbReference type="PROSITE" id="PS50011">
    <property type="entry name" value="PROTEIN_KINASE_DOM"/>
    <property type="match status" value="1"/>
</dbReference>
<dbReference type="Gene3D" id="1.25.40.10">
    <property type="entry name" value="Tetratricopeptide repeat domain"/>
    <property type="match status" value="1"/>
</dbReference>
<dbReference type="Pfam" id="PF00069">
    <property type="entry name" value="Pkinase"/>
    <property type="match status" value="1"/>
</dbReference>
<keyword evidence="1" id="KW-0808">Transferase</keyword>
<evidence type="ECO:0000256" key="5">
    <source>
        <dbReference type="SAM" id="Coils"/>
    </source>
</evidence>
<protein>
    <submittedName>
        <fullName evidence="8">Protein kinase</fullName>
    </submittedName>
</protein>
<keyword evidence="9" id="KW-1185">Reference proteome</keyword>
<dbReference type="Gene3D" id="1.10.510.10">
    <property type="entry name" value="Transferase(Phosphotransferase) domain 1"/>
    <property type="match status" value="1"/>
</dbReference>
<dbReference type="Gene3D" id="3.30.200.20">
    <property type="entry name" value="Phosphorylase Kinase, domain 1"/>
    <property type="match status" value="1"/>
</dbReference>
<dbReference type="AlphaFoldDB" id="A0A5B8UQ17"/>
<evidence type="ECO:0000256" key="2">
    <source>
        <dbReference type="ARBA" id="ARBA00022741"/>
    </source>
</evidence>
<evidence type="ECO:0000256" key="6">
    <source>
        <dbReference type="SAM" id="Phobius"/>
    </source>
</evidence>
<feature type="coiled-coil region" evidence="5">
    <location>
        <begin position="313"/>
        <end position="347"/>
    </location>
</feature>
<dbReference type="KEGG" id="fgg:FSB75_08460"/>
<dbReference type="CDD" id="cd14014">
    <property type="entry name" value="STKc_PknB_like"/>
    <property type="match status" value="1"/>
</dbReference>